<keyword evidence="5 9" id="KW-0297">G-protein coupled receptor</keyword>
<feature type="transmembrane region" description="Helical" evidence="10">
    <location>
        <begin position="184"/>
        <end position="209"/>
    </location>
</feature>
<dbReference type="AlphaFoldDB" id="A0A8J0QUL1"/>
<evidence type="ECO:0000256" key="5">
    <source>
        <dbReference type="ARBA" id="ARBA00023040"/>
    </source>
</evidence>
<feature type="transmembrane region" description="Helical" evidence="10">
    <location>
        <begin position="48"/>
        <end position="66"/>
    </location>
</feature>
<name>A0A8J0QUL1_XENTR</name>
<dbReference type="OrthoDB" id="5961208at2759"/>
<evidence type="ECO:0000256" key="3">
    <source>
        <dbReference type="ARBA" id="ARBA00022692"/>
    </source>
</evidence>
<dbReference type="InterPro" id="IPR017452">
    <property type="entry name" value="GPCR_Rhodpsn_7TM"/>
</dbReference>
<reference evidence="13" key="1">
    <citation type="submission" date="2025-08" db="UniProtKB">
        <authorList>
            <consortium name="RefSeq"/>
        </authorList>
    </citation>
    <scope>IDENTIFICATION</scope>
    <source>
        <strain evidence="13">Nigerian</strain>
        <tissue evidence="13">Liver and blood</tissue>
    </source>
</reference>
<dbReference type="CTD" id="2865"/>
<dbReference type="GO" id="GO:0007186">
    <property type="term" value="P:G protein-coupled receptor signaling pathway"/>
    <property type="evidence" value="ECO:0000318"/>
    <property type="project" value="GO_Central"/>
</dbReference>
<dbReference type="Pfam" id="PF00001">
    <property type="entry name" value="7tm_1"/>
    <property type="match status" value="1"/>
</dbReference>
<dbReference type="GO" id="GO:0071398">
    <property type="term" value="P:cellular response to fatty acid"/>
    <property type="evidence" value="ECO:0000318"/>
    <property type="project" value="GO_Central"/>
</dbReference>
<keyword evidence="6 10" id="KW-0472">Membrane</keyword>
<dbReference type="PANTHER" id="PTHR45822">
    <property type="entry name" value="FREE FATTY ACID RECEPTOR 2-RELATED"/>
    <property type="match status" value="1"/>
</dbReference>
<keyword evidence="8 9" id="KW-0807">Transducer</keyword>
<evidence type="ECO:0000256" key="4">
    <source>
        <dbReference type="ARBA" id="ARBA00022989"/>
    </source>
</evidence>
<evidence type="ECO:0000256" key="10">
    <source>
        <dbReference type="SAM" id="Phobius"/>
    </source>
</evidence>
<evidence type="ECO:0000313" key="13">
    <source>
        <dbReference type="RefSeq" id="XP_002938261.3"/>
    </source>
</evidence>
<evidence type="ECO:0000256" key="6">
    <source>
        <dbReference type="ARBA" id="ARBA00023136"/>
    </source>
</evidence>
<dbReference type="RefSeq" id="XP_002938261.3">
    <property type="nucleotide sequence ID" value="XM_002938215.3"/>
</dbReference>
<dbReference type="KEGG" id="xtr:100489751"/>
<protein>
    <submittedName>
        <fullName evidence="13">Free fatty acid receptor 3</fullName>
    </submittedName>
</protein>
<accession>A0A8J0QUL1</accession>
<dbReference type="Gene3D" id="1.20.1070.10">
    <property type="entry name" value="Rhodopsin 7-helix transmembrane proteins"/>
    <property type="match status" value="1"/>
</dbReference>
<dbReference type="CDD" id="cd15170">
    <property type="entry name" value="7tmA_FFAR2_FFAR3"/>
    <property type="match status" value="1"/>
</dbReference>
<dbReference type="SUPFAM" id="SSF81321">
    <property type="entry name" value="Family A G protein-coupled receptor-like"/>
    <property type="match status" value="1"/>
</dbReference>
<dbReference type="GO" id="GO:0005886">
    <property type="term" value="C:plasma membrane"/>
    <property type="evidence" value="ECO:0000318"/>
    <property type="project" value="GO_Central"/>
</dbReference>
<sequence>METTYFDGAPWLFLIVYIITFVAGLPLNLLAFVTLIRKFRQQLVSIDILLFNLTVSDLLLLAFLPFRIVEAASGMDWFMPYVFCPLSFFMYFSSIYITSLFLMAISVERYLAVAYPIKYKLLKNPVYSVLGSVVIWILGTMHCSVVYIVEHFIPANMNKTNVTRCYDQFSPEQLKILLPVRLEMFVVLFCIPLLVTVFCYFNFVKILVAQPRIQKEKKKRAIGLVVATLINFILCFMPYNVSHVVGYMEGESPLWRTYVLLLSTFNSTVDPVIFYFSSASFKKMFLEGLLQVMNKIQLGSCWGSCMERCKKAKEDTYESHGS</sequence>
<evidence type="ECO:0000256" key="7">
    <source>
        <dbReference type="ARBA" id="ARBA00023170"/>
    </source>
</evidence>
<keyword evidence="12" id="KW-1185">Reference proteome</keyword>
<evidence type="ECO:0000313" key="14">
    <source>
        <dbReference type="Xenbase" id="XB-GENE-991237"/>
    </source>
</evidence>
<keyword evidence="3 9" id="KW-0812">Transmembrane</keyword>
<dbReference type="Proteomes" id="UP000008143">
    <property type="component" value="Chromosome 7"/>
</dbReference>
<dbReference type="AGR" id="Xenbase:XB-GENE-991237"/>
<evidence type="ECO:0000259" key="11">
    <source>
        <dbReference type="PROSITE" id="PS50262"/>
    </source>
</evidence>
<evidence type="ECO:0000256" key="2">
    <source>
        <dbReference type="ARBA" id="ARBA00022475"/>
    </source>
</evidence>
<comment type="subcellular location">
    <subcellularLocation>
        <location evidence="1">Cell membrane</location>
        <topology evidence="1">Multi-pass membrane protein</topology>
    </subcellularLocation>
</comment>
<evidence type="ECO:0000256" key="8">
    <source>
        <dbReference type="ARBA" id="ARBA00023224"/>
    </source>
</evidence>
<dbReference type="InterPro" id="IPR013312">
    <property type="entry name" value="GPR40-rel_orph"/>
</dbReference>
<feature type="transmembrane region" description="Helical" evidence="10">
    <location>
        <begin position="78"/>
        <end position="105"/>
    </location>
</feature>
<organism evidence="12 13">
    <name type="scientific">Xenopus tropicalis</name>
    <name type="common">Western clawed frog</name>
    <name type="synonym">Silurana tropicalis</name>
    <dbReference type="NCBI Taxonomy" id="8364"/>
    <lineage>
        <taxon>Eukaryota</taxon>
        <taxon>Metazoa</taxon>
        <taxon>Chordata</taxon>
        <taxon>Craniata</taxon>
        <taxon>Vertebrata</taxon>
        <taxon>Euteleostomi</taxon>
        <taxon>Amphibia</taxon>
        <taxon>Batrachia</taxon>
        <taxon>Anura</taxon>
        <taxon>Pipoidea</taxon>
        <taxon>Pipidae</taxon>
        <taxon>Xenopodinae</taxon>
        <taxon>Xenopus</taxon>
        <taxon>Silurana</taxon>
    </lineage>
</organism>
<gene>
    <name evidence="13 14" type="primary">ffar3</name>
</gene>
<keyword evidence="2" id="KW-1003">Cell membrane</keyword>
<dbReference type="PRINTS" id="PR01904">
    <property type="entry name" value="GPR40FAMILY"/>
</dbReference>
<feature type="transmembrane region" description="Helical" evidence="10">
    <location>
        <begin position="12"/>
        <end position="36"/>
    </location>
</feature>
<dbReference type="PANTHER" id="PTHR45822:SF10">
    <property type="entry name" value="FREE FATTY ACID RECEPTOR 3"/>
    <property type="match status" value="1"/>
</dbReference>
<keyword evidence="4 10" id="KW-1133">Transmembrane helix</keyword>
<feature type="transmembrane region" description="Helical" evidence="10">
    <location>
        <begin position="221"/>
        <end position="239"/>
    </location>
</feature>
<dbReference type="GeneID" id="100489751"/>
<dbReference type="PROSITE" id="PS00237">
    <property type="entry name" value="G_PROTEIN_RECEP_F1_1"/>
    <property type="match status" value="1"/>
</dbReference>
<dbReference type="OMA" id="MYFSSIY"/>
<proteinExistence type="inferred from homology"/>
<comment type="similarity">
    <text evidence="9">Belongs to the G-protein coupled receptor 1 family.</text>
</comment>
<evidence type="ECO:0000256" key="1">
    <source>
        <dbReference type="ARBA" id="ARBA00004651"/>
    </source>
</evidence>
<keyword evidence="7 9" id="KW-0675">Receptor</keyword>
<evidence type="ECO:0000313" key="12">
    <source>
        <dbReference type="Proteomes" id="UP000008143"/>
    </source>
</evidence>
<feature type="transmembrane region" description="Helical" evidence="10">
    <location>
        <begin position="126"/>
        <end position="149"/>
    </location>
</feature>
<dbReference type="PRINTS" id="PR00237">
    <property type="entry name" value="GPCRRHODOPSN"/>
</dbReference>
<feature type="domain" description="G-protein coupled receptors family 1 profile" evidence="11">
    <location>
        <begin position="27"/>
        <end position="274"/>
    </location>
</feature>
<feature type="transmembrane region" description="Helical" evidence="10">
    <location>
        <begin position="259"/>
        <end position="276"/>
    </location>
</feature>
<dbReference type="PROSITE" id="PS50262">
    <property type="entry name" value="G_PROTEIN_RECEP_F1_2"/>
    <property type="match status" value="1"/>
</dbReference>
<dbReference type="Xenbase" id="XB-GENE-991237">
    <property type="gene designation" value="ffar3"/>
</dbReference>
<dbReference type="InterPro" id="IPR000276">
    <property type="entry name" value="GPCR_Rhodpsn"/>
</dbReference>
<dbReference type="GO" id="GO:0004930">
    <property type="term" value="F:G protein-coupled receptor activity"/>
    <property type="evidence" value="ECO:0000318"/>
    <property type="project" value="GO_Central"/>
</dbReference>
<evidence type="ECO:0000256" key="9">
    <source>
        <dbReference type="RuleBase" id="RU000688"/>
    </source>
</evidence>